<gene>
    <name evidence="1" type="ORF">EYF80_002056</name>
</gene>
<accession>A0A4Z2JBV7</accession>
<organism evidence="1 2">
    <name type="scientific">Liparis tanakae</name>
    <name type="common">Tanaka's snailfish</name>
    <dbReference type="NCBI Taxonomy" id="230148"/>
    <lineage>
        <taxon>Eukaryota</taxon>
        <taxon>Metazoa</taxon>
        <taxon>Chordata</taxon>
        <taxon>Craniata</taxon>
        <taxon>Vertebrata</taxon>
        <taxon>Euteleostomi</taxon>
        <taxon>Actinopterygii</taxon>
        <taxon>Neopterygii</taxon>
        <taxon>Teleostei</taxon>
        <taxon>Neoteleostei</taxon>
        <taxon>Acanthomorphata</taxon>
        <taxon>Eupercaria</taxon>
        <taxon>Perciformes</taxon>
        <taxon>Cottioidei</taxon>
        <taxon>Cottales</taxon>
        <taxon>Liparidae</taxon>
        <taxon>Liparis</taxon>
    </lineage>
</organism>
<comment type="caution">
    <text evidence="1">The sequence shown here is derived from an EMBL/GenBank/DDBJ whole genome shotgun (WGS) entry which is preliminary data.</text>
</comment>
<evidence type="ECO:0000313" key="1">
    <source>
        <dbReference type="EMBL" id="TNN87709.1"/>
    </source>
</evidence>
<dbReference type="Proteomes" id="UP000314294">
    <property type="component" value="Unassembled WGS sequence"/>
</dbReference>
<dbReference type="EMBL" id="SRLO01000009">
    <property type="protein sequence ID" value="TNN87709.1"/>
    <property type="molecule type" value="Genomic_DNA"/>
</dbReference>
<proteinExistence type="predicted"/>
<evidence type="ECO:0000313" key="2">
    <source>
        <dbReference type="Proteomes" id="UP000314294"/>
    </source>
</evidence>
<dbReference type="AlphaFoldDB" id="A0A4Z2JBV7"/>
<name>A0A4Z2JBV7_9TELE</name>
<sequence>MFLPILFSTTHSYPPVSSCWKLGISSTALEYFILTLLGKGTPLALFQKWSMVQWKFKDTASNRRSSKGKARHPK</sequence>
<reference evidence="1 2" key="1">
    <citation type="submission" date="2019-03" db="EMBL/GenBank/DDBJ databases">
        <title>First draft genome of Liparis tanakae, snailfish: a comprehensive survey of snailfish specific genes.</title>
        <authorList>
            <person name="Kim W."/>
            <person name="Song I."/>
            <person name="Jeong J.-H."/>
            <person name="Kim D."/>
            <person name="Kim S."/>
            <person name="Ryu S."/>
            <person name="Song J.Y."/>
            <person name="Lee S.K."/>
        </authorList>
    </citation>
    <scope>NUCLEOTIDE SEQUENCE [LARGE SCALE GENOMIC DNA]</scope>
    <source>
        <tissue evidence="1">Muscle</tissue>
    </source>
</reference>
<protein>
    <submittedName>
        <fullName evidence="1">Uncharacterized protein</fullName>
    </submittedName>
</protein>
<keyword evidence="2" id="KW-1185">Reference proteome</keyword>